<evidence type="ECO:0000256" key="5">
    <source>
        <dbReference type="SAM" id="SignalP"/>
    </source>
</evidence>
<dbReference type="PROSITE" id="PS00080">
    <property type="entry name" value="MULTICOPPER_OXIDASE2"/>
    <property type="match status" value="1"/>
</dbReference>
<dbReference type="GO" id="GO:0006826">
    <property type="term" value="P:iron ion transport"/>
    <property type="evidence" value="ECO:0007669"/>
    <property type="project" value="TreeGrafter"/>
</dbReference>
<sequence length="609" mass="67850">MKTCLFYLTCIMLMVVSALGHECERACVKGDTRTCMYEFHMQEYHTVGRACFNCPQNISDCSRPECIAADGVSRPLLAVNRQLPGPAIQVCEGDRVVVDVYNWQLSDTATIHWHGQHMNNQQYNDGVPYVTQCPILGAFRYDFIATNPGTSFWHSHIGLHRSEGVFGAFVVRQEEDPQSYLYDVDSFSDALVLQDWTHVTSFDKYVGRYHSTGDDYAEGILINGKGVNTMAQEGGVEAFNVPREIIEVTPGHRHRLRLINAGGLNCPIIVSIDAHQMTVISTDGHDIVPITVDSLVIYSGERFDVIVHANEKVGNYWIRLNGLVDCEQNACYQGAILRYSTAPEQDPEEPLFYNPSYPPGIVLNPLNSVDGEDQLIMTDVDALESYTVLPDVDKKFYLAFDFNQINNTLLFNPELYPFNGVDEIWHANTPQINDISFAFPASPPLSQPDALKDFICRYGEAPPCVSDYCTCTYMMEVALGEKVEMVIIDEGNIGDENHPFHLHGYSFGVVAMGKLGSNTSLADVIALDEAGGIVRKLENPVLKDTVTLPDGGFTIIRFTADNPGYWFMHCHLNFHSELGMSAILRVGEQSDLPPVPEGFPTCGYYMPSL</sequence>
<dbReference type="InterPro" id="IPR011706">
    <property type="entry name" value="Cu-oxidase_C"/>
</dbReference>
<evidence type="ECO:0000313" key="9">
    <source>
        <dbReference type="EMBL" id="AJG06864.1"/>
    </source>
</evidence>
<evidence type="ECO:0000256" key="4">
    <source>
        <dbReference type="ARBA" id="ARBA00023008"/>
    </source>
</evidence>
<evidence type="ECO:0000259" key="8">
    <source>
        <dbReference type="Pfam" id="PF07732"/>
    </source>
</evidence>
<evidence type="ECO:0000256" key="3">
    <source>
        <dbReference type="ARBA" id="ARBA00023002"/>
    </source>
</evidence>
<comment type="similarity">
    <text evidence="1">Belongs to the multicopper oxidase family.</text>
</comment>
<dbReference type="CDD" id="cd13858">
    <property type="entry name" value="CuRO_1_tcLCC2_insect_like"/>
    <property type="match status" value="1"/>
</dbReference>
<keyword evidence="2" id="KW-0479">Metal-binding</keyword>
<feature type="domain" description="Plastocyanin-like" evidence="6">
    <location>
        <begin position="191"/>
        <end position="341"/>
    </location>
</feature>
<feature type="domain" description="Plastocyanin-like" evidence="7">
    <location>
        <begin position="466"/>
        <end position="589"/>
    </location>
</feature>
<evidence type="ECO:0000259" key="6">
    <source>
        <dbReference type="Pfam" id="PF00394"/>
    </source>
</evidence>
<keyword evidence="5" id="KW-0732">Signal</keyword>
<keyword evidence="4" id="KW-0186">Copper</keyword>
<dbReference type="Pfam" id="PF07732">
    <property type="entry name" value="Cu-oxidase_3"/>
    <property type="match status" value="1"/>
</dbReference>
<dbReference type="InterPro" id="IPR011707">
    <property type="entry name" value="Cu-oxidase-like_N"/>
</dbReference>
<name>A0A342CJ45_MACRS</name>
<evidence type="ECO:0000256" key="1">
    <source>
        <dbReference type="ARBA" id="ARBA00010609"/>
    </source>
</evidence>
<keyword evidence="3" id="KW-0560">Oxidoreductase</keyword>
<organism evidence="9">
    <name type="scientific">Macrobrachium rosenbergii</name>
    <name type="common">Giant fresh water prawn</name>
    <dbReference type="NCBI Taxonomy" id="79674"/>
    <lineage>
        <taxon>Eukaryota</taxon>
        <taxon>Metazoa</taxon>
        <taxon>Ecdysozoa</taxon>
        <taxon>Arthropoda</taxon>
        <taxon>Crustacea</taxon>
        <taxon>Multicrustacea</taxon>
        <taxon>Malacostraca</taxon>
        <taxon>Eumalacostraca</taxon>
        <taxon>Eucarida</taxon>
        <taxon>Decapoda</taxon>
        <taxon>Pleocyemata</taxon>
        <taxon>Caridea</taxon>
        <taxon>Palaemonoidea</taxon>
        <taxon>Palaemonidae</taxon>
        <taxon>Macrobrachium</taxon>
    </lineage>
</organism>
<dbReference type="GO" id="GO:0005886">
    <property type="term" value="C:plasma membrane"/>
    <property type="evidence" value="ECO:0007669"/>
    <property type="project" value="TreeGrafter"/>
</dbReference>
<evidence type="ECO:0000256" key="2">
    <source>
        <dbReference type="ARBA" id="ARBA00022723"/>
    </source>
</evidence>
<accession>A0A342CJ45</accession>
<dbReference type="PANTHER" id="PTHR11709:SF394">
    <property type="entry name" value="FI03373P-RELATED"/>
    <property type="match status" value="1"/>
</dbReference>
<dbReference type="InterPro" id="IPR002355">
    <property type="entry name" value="Cu_oxidase_Cu_BS"/>
</dbReference>
<proteinExistence type="evidence at transcript level"/>
<reference evidence="9" key="1">
    <citation type="submission" date="2014-03" db="EMBL/GenBank/DDBJ databases">
        <title>Development of single nucleotide polymorphism markers for freshwater prawn (Macrobrachium rosenbergii, de Man) using pyrosequencing technology.</title>
        <authorList>
            <person name="Onming S."/>
            <person name="Mcmillan N."/>
            <person name="Klinbunga S."/>
            <person name="Poompuang S."/>
        </authorList>
    </citation>
    <scope>NUCLEOTIDE SEQUENCE</scope>
</reference>
<dbReference type="InterPro" id="IPR008972">
    <property type="entry name" value="Cupredoxin"/>
</dbReference>
<dbReference type="SMR" id="A0A342CJ45"/>
<dbReference type="CDD" id="cd13884">
    <property type="entry name" value="CuRO_2_tcLCC_insect_like"/>
    <property type="match status" value="1"/>
</dbReference>
<dbReference type="InterPro" id="IPR001117">
    <property type="entry name" value="Cu-oxidase_2nd"/>
</dbReference>
<dbReference type="AlphaFoldDB" id="A0A342CJ45"/>
<dbReference type="Gene3D" id="2.60.40.420">
    <property type="entry name" value="Cupredoxins - blue copper proteins"/>
    <property type="match status" value="3"/>
</dbReference>
<dbReference type="EMBL" id="KJ631064">
    <property type="protein sequence ID" value="AJG06864.1"/>
    <property type="molecule type" value="mRNA"/>
</dbReference>
<dbReference type="GO" id="GO:0005507">
    <property type="term" value="F:copper ion binding"/>
    <property type="evidence" value="ECO:0007669"/>
    <property type="project" value="InterPro"/>
</dbReference>
<dbReference type="FunFam" id="2.60.40.420:FF:000045">
    <property type="entry name" value="Laccase 2"/>
    <property type="match status" value="1"/>
</dbReference>
<feature type="domain" description="Plastocyanin-like" evidence="8">
    <location>
        <begin position="67"/>
        <end position="175"/>
    </location>
</feature>
<dbReference type="FunFam" id="2.60.40.420:FF:000031">
    <property type="entry name" value="Laccase-2 isoform A"/>
    <property type="match status" value="1"/>
</dbReference>
<dbReference type="GO" id="GO:0016491">
    <property type="term" value="F:oxidoreductase activity"/>
    <property type="evidence" value="ECO:0007669"/>
    <property type="project" value="UniProtKB-KW"/>
</dbReference>
<dbReference type="SUPFAM" id="SSF49503">
    <property type="entry name" value="Cupredoxins"/>
    <property type="match status" value="3"/>
</dbReference>
<dbReference type="InterPro" id="IPR045087">
    <property type="entry name" value="Cu-oxidase_fam"/>
</dbReference>
<evidence type="ECO:0000259" key="7">
    <source>
        <dbReference type="Pfam" id="PF07731"/>
    </source>
</evidence>
<feature type="chain" id="PRO_5016814471" evidence="5">
    <location>
        <begin position="21"/>
        <end position="609"/>
    </location>
</feature>
<dbReference type="Pfam" id="PF00394">
    <property type="entry name" value="Cu-oxidase"/>
    <property type="match status" value="1"/>
</dbReference>
<dbReference type="Pfam" id="PF07731">
    <property type="entry name" value="Cu-oxidase_2"/>
    <property type="match status" value="1"/>
</dbReference>
<dbReference type="PANTHER" id="PTHR11709">
    <property type="entry name" value="MULTI-COPPER OXIDASE"/>
    <property type="match status" value="1"/>
</dbReference>
<feature type="signal peptide" evidence="5">
    <location>
        <begin position="1"/>
        <end position="20"/>
    </location>
</feature>
<dbReference type="CDD" id="cd13905">
    <property type="entry name" value="CuRO_3_tcLLC2_insect_like"/>
    <property type="match status" value="1"/>
</dbReference>
<protein>
    <submittedName>
        <fullName evidence="9">Laccase-1-like protein</fullName>
    </submittedName>
</protein>